<dbReference type="InterPro" id="IPR005467">
    <property type="entry name" value="His_kinase_dom"/>
</dbReference>
<evidence type="ECO:0000256" key="8">
    <source>
        <dbReference type="ARBA" id="ARBA00022777"/>
    </source>
</evidence>
<feature type="modified residue" description="4-aspartylphosphate" evidence="13">
    <location>
        <position position="751"/>
    </location>
</feature>
<keyword evidence="14" id="KW-0175">Coiled coil</keyword>
<dbReference type="SMART" id="SM00073">
    <property type="entry name" value="HPT"/>
    <property type="match status" value="1"/>
</dbReference>
<dbReference type="EMBL" id="CP155573">
    <property type="protein sequence ID" value="XFO66303.1"/>
    <property type="molecule type" value="Genomic_DNA"/>
</dbReference>
<name>A0ABZ3ILL5_9FIRM</name>
<dbReference type="SMART" id="SM00388">
    <property type="entry name" value="HisKA"/>
    <property type="match status" value="1"/>
</dbReference>
<dbReference type="InterPro" id="IPR003661">
    <property type="entry name" value="HisK_dim/P_dom"/>
</dbReference>
<feature type="domain" description="HAMP" evidence="18">
    <location>
        <begin position="361"/>
        <end position="413"/>
    </location>
</feature>
<dbReference type="InterPro" id="IPR036890">
    <property type="entry name" value="HATPase_C_sf"/>
</dbReference>
<dbReference type="PROSITE" id="PS50110">
    <property type="entry name" value="RESPONSE_REGULATORY"/>
    <property type="match status" value="1"/>
</dbReference>
<feature type="domain" description="Histidine kinase" evidence="16">
    <location>
        <begin position="453"/>
        <end position="674"/>
    </location>
</feature>
<dbReference type="InterPro" id="IPR033479">
    <property type="entry name" value="dCache_1"/>
</dbReference>
<comment type="subcellular location">
    <subcellularLocation>
        <location evidence="2">Cell membrane</location>
        <topology evidence="2">Multi-pass membrane protein</topology>
    </subcellularLocation>
</comment>
<evidence type="ECO:0000256" key="15">
    <source>
        <dbReference type="SAM" id="Phobius"/>
    </source>
</evidence>
<keyword evidence="6 20" id="KW-0808">Transferase</keyword>
<dbReference type="InterPro" id="IPR036641">
    <property type="entry name" value="HPT_dom_sf"/>
</dbReference>
<dbReference type="SUPFAM" id="SSF52172">
    <property type="entry name" value="CheY-like"/>
    <property type="match status" value="1"/>
</dbReference>
<dbReference type="PROSITE" id="PS50109">
    <property type="entry name" value="HIS_KIN"/>
    <property type="match status" value="1"/>
</dbReference>
<evidence type="ECO:0000256" key="6">
    <source>
        <dbReference type="ARBA" id="ARBA00022679"/>
    </source>
</evidence>
<reference evidence="20" key="1">
    <citation type="submission" date="2024-05" db="EMBL/GenBank/DDBJ databases">
        <title>Isolation and characterization of Sporomusa carbonis sp. nov., a carboxydotrophic hydrogenogen in the genus of Sporomusa isolated from a charcoal burning pile.</title>
        <authorList>
            <person name="Boeer T."/>
            <person name="Rosenbaum F."/>
            <person name="Eysell L."/>
            <person name="Mueller V."/>
            <person name="Daniel R."/>
            <person name="Poehlein A."/>
        </authorList>
    </citation>
    <scope>NUCLEOTIDE SEQUENCE [LARGE SCALE GENOMIC DNA]</scope>
    <source>
        <strain evidence="20">DSM 10669</strain>
    </source>
</reference>
<keyword evidence="4" id="KW-1003">Cell membrane</keyword>
<dbReference type="CDD" id="cd16922">
    <property type="entry name" value="HATPase_EvgS-ArcB-TorS-like"/>
    <property type="match status" value="1"/>
</dbReference>
<evidence type="ECO:0000256" key="2">
    <source>
        <dbReference type="ARBA" id="ARBA00004651"/>
    </source>
</evidence>
<evidence type="ECO:0000259" key="17">
    <source>
        <dbReference type="PROSITE" id="PS50110"/>
    </source>
</evidence>
<evidence type="ECO:0000256" key="10">
    <source>
        <dbReference type="ARBA" id="ARBA00023012"/>
    </source>
</evidence>
<dbReference type="CDD" id="cd12912">
    <property type="entry name" value="PDC2_MCP_like"/>
    <property type="match status" value="1"/>
</dbReference>
<evidence type="ECO:0000256" key="4">
    <source>
        <dbReference type="ARBA" id="ARBA00022475"/>
    </source>
</evidence>
<proteinExistence type="predicted"/>
<organism evidence="20 21">
    <name type="scientific">Sporomusa silvacetica DSM 10669</name>
    <dbReference type="NCBI Taxonomy" id="1123289"/>
    <lineage>
        <taxon>Bacteria</taxon>
        <taxon>Bacillati</taxon>
        <taxon>Bacillota</taxon>
        <taxon>Negativicutes</taxon>
        <taxon>Selenomonadales</taxon>
        <taxon>Sporomusaceae</taxon>
        <taxon>Sporomusa</taxon>
    </lineage>
</organism>
<dbReference type="Pfam" id="PF00512">
    <property type="entry name" value="HisKA"/>
    <property type="match status" value="1"/>
</dbReference>
<dbReference type="Pfam" id="PF00672">
    <property type="entry name" value="HAMP"/>
    <property type="match status" value="1"/>
</dbReference>
<keyword evidence="8 20" id="KW-0418">Kinase</keyword>
<feature type="coiled-coil region" evidence="14">
    <location>
        <begin position="412"/>
        <end position="446"/>
    </location>
</feature>
<dbReference type="SMART" id="SM00304">
    <property type="entry name" value="HAMP"/>
    <property type="match status" value="1"/>
</dbReference>
<keyword evidence="11 15" id="KW-0472">Membrane</keyword>
<dbReference type="RefSeq" id="WP_094602988.1">
    <property type="nucleotide sequence ID" value="NZ_CP155573.1"/>
</dbReference>
<dbReference type="PROSITE" id="PS50894">
    <property type="entry name" value="HPT"/>
    <property type="match status" value="1"/>
</dbReference>
<dbReference type="InterPro" id="IPR036097">
    <property type="entry name" value="HisK_dim/P_sf"/>
</dbReference>
<dbReference type="Gene3D" id="3.30.450.20">
    <property type="entry name" value="PAS domain"/>
    <property type="match status" value="1"/>
</dbReference>
<dbReference type="PRINTS" id="PR00344">
    <property type="entry name" value="BCTRLSENSOR"/>
</dbReference>
<feature type="domain" description="HPt" evidence="19">
    <location>
        <begin position="857"/>
        <end position="958"/>
    </location>
</feature>
<dbReference type="Gene3D" id="3.40.50.2300">
    <property type="match status" value="1"/>
</dbReference>
<dbReference type="SUPFAM" id="SSF47384">
    <property type="entry name" value="Homodimeric domain of signal transducing histidine kinase"/>
    <property type="match status" value="1"/>
</dbReference>
<dbReference type="Proteomes" id="UP000216752">
    <property type="component" value="Chromosome"/>
</dbReference>
<dbReference type="GO" id="GO:0004673">
    <property type="term" value="F:protein histidine kinase activity"/>
    <property type="evidence" value="ECO:0007669"/>
    <property type="project" value="UniProtKB-EC"/>
</dbReference>
<evidence type="ECO:0000256" key="12">
    <source>
        <dbReference type="PROSITE-ProRule" id="PRU00110"/>
    </source>
</evidence>
<dbReference type="SUPFAM" id="SSF158472">
    <property type="entry name" value="HAMP domain-like"/>
    <property type="match status" value="1"/>
</dbReference>
<dbReference type="PROSITE" id="PS50885">
    <property type="entry name" value="HAMP"/>
    <property type="match status" value="1"/>
</dbReference>
<dbReference type="SUPFAM" id="SSF47226">
    <property type="entry name" value="Histidine-containing phosphotransfer domain, HPT domain"/>
    <property type="match status" value="1"/>
</dbReference>
<evidence type="ECO:0000256" key="11">
    <source>
        <dbReference type="ARBA" id="ARBA00023136"/>
    </source>
</evidence>
<evidence type="ECO:0000256" key="3">
    <source>
        <dbReference type="ARBA" id="ARBA00012438"/>
    </source>
</evidence>
<feature type="domain" description="Response regulatory" evidence="17">
    <location>
        <begin position="702"/>
        <end position="817"/>
    </location>
</feature>
<evidence type="ECO:0000256" key="7">
    <source>
        <dbReference type="ARBA" id="ARBA00022692"/>
    </source>
</evidence>
<dbReference type="InterPro" id="IPR001789">
    <property type="entry name" value="Sig_transdc_resp-reg_receiver"/>
</dbReference>
<evidence type="ECO:0000256" key="5">
    <source>
        <dbReference type="ARBA" id="ARBA00022553"/>
    </source>
</evidence>
<dbReference type="Gene3D" id="3.30.565.10">
    <property type="entry name" value="Histidine kinase-like ATPase, C-terminal domain"/>
    <property type="match status" value="1"/>
</dbReference>
<dbReference type="Pfam" id="PF00072">
    <property type="entry name" value="Response_reg"/>
    <property type="match status" value="1"/>
</dbReference>
<evidence type="ECO:0000256" key="14">
    <source>
        <dbReference type="SAM" id="Coils"/>
    </source>
</evidence>
<evidence type="ECO:0000256" key="9">
    <source>
        <dbReference type="ARBA" id="ARBA00022989"/>
    </source>
</evidence>
<dbReference type="Gene3D" id="1.10.287.130">
    <property type="match status" value="1"/>
</dbReference>
<evidence type="ECO:0000259" key="19">
    <source>
        <dbReference type="PROSITE" id="PS50894"/>
    </source>
</evidence>
<feature type="modified residue" description="Phosphohistidine" evidence="12">
    <location>
        <position position="896"/>
    </location>
</feature>
<dbReference type="PANTHER" id="PTHR45339:SF3">
    <property type="entry name" value="HISTIDINE KINASE"/>
    <property type="match status" value="1"/>
</dbReference>
<evidence type="ECO:0000313" key="21">
    <source>
        <dbReference type="Proteomes" id="UP000216752"/>
    </source>
</evidence>
<keyword evidence="7 15" id="KW-0812">Transmembrane</keyword>
<dbReference type="Gene3D" id="1.20.120.160">
    <property type="entry name" value="HPT domain"/>
    <property type="match status" value="1"/>
</dbReference>
<dbReference type="Pfam" id="PF01627">
    <property type="entry name" value="Hpt"/>
    <property type="match status" value="1"/>
</dbReference>
<dbReference type="Gene3D" id="6.10.340.10">
    <property type="match status" value="1"/>
</dbReference>
<dbReference type="CDD" id="cd00088">
    <property type="entry name" value="HPT"/>
    <property type="match status" value="1"/>
</dbReference>
<dbReference type="Pfam" id="PF02518">
    <property type="entry name" value="HATPase_c"/>
    <property type="match status" value="1"/>
</dbReference>
<dbReference type="SUPFAM" id="SSF55874">
    <property type="entry name" value="ATPase domain of HSP90 chaperone/DNA topoisomerase II/histidine kinase"/>
    <property type="match status" value="1"/>
</dbReference>
<keyword evidence="9 15" id="KW-1133">Transmembrane helix</keyword>
<evidence type="ECO:0000256" key="1">
    <source>
        <dbReference type="ARBA" id="ARBA00000085"/>
    </source>
</evidence>
<dbReference type="CDD" id="cd00082">
    <property type="entry name" value="HisKA"/>
    <property type="match status" value="1"/>
</dbReference>
<keyword evidence="5 13" id="KW-0597">Phosphoprotein</keyword>
<dbReference type="InterPro" id="IPR004358">
    <property type="entry name" value="Sig_transdc_His_kin-like_C"/>
</dbReference>
<dbReference type="SMART" id="SM00448">
    <property type="entry name" value="REC"/>
    <property type="match status" value="1"/>
</dbReference>
<keyword evidence="21" id="KW-1185">Reference proteome</keyword>
<dbReference type="InterPro" id="IPR003594">
    <property type="entry name" value="HATPase_dom"/>
</dbReference>
<dbReference type="CDD" id="cd12913">
    <property type="entry name" value="PDC1_MCP_like"/>
    <property type="match status" value="1"/>
</dbReference>
<dbReference type="InterPro" id="IPR011006">
    <property type="entry name" value="CheY-like_superfamily"/>
</dbReference>
<accession>A0ABZ3ILL5</accession>
<dbReference type="CDD" id="cd06225">
    <property type="entry name" value="HAMP"/>
    <property type="match status" value="1"/>
</dbReference>
<evidence type="ECO:0000259" key="16">
    <source>
        <dbReference type="PROSITE" id="PS50109"/>
    </source>
</evidence>
<feature type="transmembrane region" description="Helical" evidence="15">
    <location>
        <begin position="335"/>
        <end position="359"/>
    </location>
</feature>
<protein>
    <recommendedName>
        <fullName evidence="3">histidine kinase</fullName>
        <ecNumber evidence="3">2.7.13.3</ecNumber>
    </recommendedName>
</protein>
<comment type="catalytic activity">
    <reaction evidence="1">
        <text>ATP + protein L-histidine = ADP + protein N-phospho-L-histidine.</text>
        <dbReference type="EC" id="2.7.13.3"/>
    </reaction>
</comment>
<dbReference type="EC" id="2.7.13.3" evidence="3"/>
<dbReference type="CDD" id="cd17546">
    <property type="entry name" value="REC_hyHK_CKI1_RcsC-like"/>
    <property type="match status" value="1"/>
</dbReference>
<dbReference type="Pfam" id="PF02743">
    <property type="entry name" value="dCache_1"/>
    <property type="match status" value="1"/>
</dbReference>
<dbReference type="InterPro" id="IPR003660">
    <property type="entry name" value="HAMP_dom"/>
</dbReference>
<gene>
    <name evidence="20" type="primary">rcsC_5</name>
    <name evidence="20" type="ORF">SPSIL_024530</name>
</gene>
<dbReference type="SMART" id="SM00387">
    <property type="entry name" value="HATPase_c"/>
    <property type="match status" value="1"/>
</dbReference>
<sequence>MKFLGKSIKWQLTIPITIILSSVFLVAVGITFVGARTLIIQYACDNAMSKVQYFADKIDGDLKVSANAVKTQADTIKAIYGQPNHKELVKDIVFNWGNGSAYFQSVWFAGESQYQKQGFVVYWFEKSGRNIRWWEFDKYDWEKRAAILTRYFVEDGKITAVDISDYEFKDFSELKYADDPQYVAYQGPRKKGGICFLDPYLDPVVHIPTVTIATPVYDERKNLIGIVGMDMTITGIQQITQNVKIGEKSQIILITSDGSIIYHPDQQLVMKKNIFTDYNDQLVPFFKKAVADDHLMQEVNNNGNKEYYFSVHIPSARWTLIMMVPASEILGNLELLMVIVSGGMLLIIVLLAVGIFRWITARINQPITKLVEGTEQISAGRFEHHIEINAHNELDILAEKFNWMSDNIRQAYNEMENRVIERTKDIASANERLQEAKVLAESAAQAKSEFLANMSHEIRTPLNAIIGFTGLAIKTELSNEQRDYIDKSATAAKSLLEIINKVLDFSKIEADRLEMETIDFQLTVVLVDITDMISVKAAEKGIELLSSVAADVPCALVGDPLRLGQVLLNLANNAVKFTNDGHIVIKIELETKDETSCILRFSVQDSGIGMTEEQISKIFTAFSQADNSVTRKFGGTGLGLAISKRLVEMLGGEIAVKSQLGQGSTFSFTAKFGRQAKEQKPQLATKSQEALLGLKKMLAGAKVLLTEDNIFNQQVATELLRGAGLDVDIASDGSEAVDAVTLNDYDLILMDVQMPVMGGYEATSMIRSRGKADLPIIAMTAHAIPGAREECLSAGMDDYISKPLEPETLFAVLSRWIKHREDTARDIFLEDQEGTADFPATLPGIDVESGLSRINGNTKLFRELLIGLSKKYNTAAEEIRKALMEKDTKGALQLVHTLKGLAGNLAATGIYDAAARLEDALVKGADCAGRLQELETALEALSGLAERLVQAKAELVAGETLKNMREAGHIVRELARLIEAGDIDAVIWLESLKKCLDPAGLEEELHLLEDSVRNFDFESARPPLERIARALNIVLVDWVDDGRTDCG</sequence>
<keyword evidence="10" id="KW-0902">Two-component regulatory system</keyword>
<evidence type="ECO:0000256" key="13">
    <source>
        <dbReference type="PROSITE-ProRule" id="PRU00169"/>
    </source>
</evidence>
<evidence type="ECO:0000259" key="18">
    <source>
        <dbReference type="PROSITE" id="PS50885"/>
    </source>
</evidence>
<evidence type="ECO:0000313" key="20">
    <source>
        <dbReference type="EMBL" id="XFO66303.1"/>
    </source>
</evidence>
<feature type="transmembrane region" description="Helical" evidence="15">
    <location>
        <begin position="12"/>
        <end position="35"/>
    </location>
</feature>
<dbReference type="InterPro" id="IPR008207">
    <property type="entry name" value="Sig_transdc_His_kin_Hpt_dom"/>
</dbReference>
<dbReference type="PANTHER" id="PTHR45339">
    <property type="entry name" value="HYBRID SIGNAL TRANSDUCTION HISTIDINE KINASE J"/>
    <property type="match status" value="1"/>
</dbReference>